<dbReference type="InterPro" id="IPR011006">
    <property type="entry name" value="CheY-like_superfamily"/>
</dbReference>
<dbReference type="Pfam" id="PF04397">
    <property type="entry name" value="LytTR"/>
    <property type="match status" value="1"/>
</dbReference>
<dbReference type="InterPro" id="IPR001789">
    <property type="entry name" value="Sig_transdc_resp-reg_receiver"/>
</dbReference>
<dbReference type="AlphaFoldDB" id="A0A495J272"/>
<feature type="modified residue" description="4-aspartylphosphate" evidence="1">
    <location>
        <position position="50"/>
    </location>
</feature>
<dbReference type="PANTHER" id="PTHR37299">
    <property type="entry name" value="TRANSCRIPTIONAL REGULATOR-RELATED"/>
    <property type="match status" value="1"/>
</dbReference>
<evidence type="ECO:0000259" key="3">
    <source>
        <dbReference type="PROSITE" id="PS50930"/>
    </source>
</evidence>
<organism evidence="4 5">
    <name type="scientific">Mucilaginibacter gracilis</name>
    <dbReference type="NCBI Taxonomy" id="423350"/>
    <lineage>
        <taxon>Bacteria</taxon>
        <taxon>Pseudomonadati</taxon>
        <taxon>Bacteroidota</taxon>
        <taxon>Sphingobacteriia</taxon>
        <taxon>Sphingobacteriales</taxon>
        <taxon>Sphingobacteriaceae</taxon>
        <taxon>Mucilaginibacter</taxon>
    </lineage>
</organism>
<proteinExistence type="predicted"/>
<evidence type="ECO:0000313" key="4">
    <source>
        <dbReference type="EMBL" id="RKR82424.1"/>
    </source>
</evidence>
<evidence type="ECO:0000259" key="2">
    <source>
        <dbReference type="PROSITE" id="PS50110"/>
    </source>
</evidence>
<dbReference type="PROSITE" id="PS50110">
    <property type="entry name" value="RESPONSE_REGULATORY"/>
    <property type="match status" value="1"/>
</dbReference>
<evidence type="ECO:0000313" key="5">
    <source>
        <dbReference type="Proteomes" id="UP000268007"/>
    </source>
</evidence>
<keyword evidence="1" id="KW-0597">Phosphoprotein</keyword>
<dbReference type="GO" id="GO:0003677">
    <property type="term" value="F:DNA binding"/>
    <property type="evidence" value="ECO:0007669"/>
    <property type="project" value="InterPro"/>
</dbReference>
<dbReference type="InterPro" id="IPR046947">
    <property type="entry name" value="LytR-like"/>
</dbReference>
<comment type="caution">
    <text evidence="4">The sequence shown here is derived from an EMBL/GenBank/DDBJ whole genome shotgun (WGS) entry which is preliminary data.</text>
</comment>
<sequence length="236" mass="26889">MVVDDEPLALELLADYIAKIPGLNLIGSTSDGLMALGLAKSDEVDLVFLDMQMPELNGLQFMKILQRRCMVIITTAYSEYALDGYEYHVIDYLLKPITIERFMIAVEKAQLHFYGILQKQEAIVTMMPVTVNYIFIKSDYRIVKVNLDEIYYLEGARDYVIIHTMAGQTVTQQSLKSLEELLPANLFVRVHKSYIIALAKINFIERSRISINQQLIPISDTYKDKVAVLTNKTIAL</sequence>
<dbReference type="Proteomes" id="UP000268007">
    <property type="component" value="Unassembled WGS sequence"/>
</dbReference>
<reference evidence="4 5" key="1">
    <citation type="submission" date="2018-10" db="EMBL/GenBank/DDBJ databases">
        <title>Genomic Encyclopedia of Archaeal and Bacterial Type Strains, Phase II (KMG-II): from individual species to whole genera.</title>
        <authorList>
            <person name="Goeker M."/>
        </authorList>
    </citation>
    <scope>NUCLEOTIDE SEQUENCE [LARGE SCALE GENOMIC DNA]</scope>
    <source>
        <strain evidence="4 5">DSM 18602</strain>
    </source>
</reference>
<dbReference type="PANTHER" id="PTHR37299:SF1">
    <property type="entry name" value="STAGE 0 SPORULATION PROTEIN A HOMOLOG"/>
    <property type="match status" value="1"/>
</dbReference>
<dbReference type="SMART" id="SM00850">
    <property type="entry name" value="LytTR"/>
    <property type="match status" value="1"/>
</dbReference>
<dbReference type="EMBL" id="RBKU01000001">
    <property type="protein sequence ID" value="RKR82424.1"/>
    <property type="molecule type" value="Genomic_DNA"/>
</dbReference>
<name>A0A495J272_9SPHI</name>
<dbReference type="Gene3D" id="3.40.50.2300">
    <property type="match status" value="1"/>
</dbReference>
<feature type="domain" description="HTH LytTR-type" evidence="3">
    <location>
        <begin position="134"/>
        <end position="206"/>
    </location>
</feature>
<dbReference type="SUPFAM" id="SSF52172">
    <property type="entry name" value="CheY-like"/>
    <property type="match status" value="1"/>
</dbReference>
<dbReference type="GO" id="GO:0000156">
    <property type="term" value="F:phosphorelay response regulator activity"/>
    <property type="evidence" value="ECO:0007669"/>
    <property type="project" value="InterPro"/>
</dbReference>
<protein>
    <submittedName>
        <fullName evidence="4">LytTR family two component transcriptional regulator</fullName>
    </submittedName>
</protein>
<dbReference type="Gene3D" id="2.40.50.1020">
    <property type="entry name" value="LytTr DNA-binding domain"/>
    <property type="match status" value="1"/>
</dbReference>
<dbReference type="SMART" id="SM00448">
    <property type="entry name" value="REC"/>
    <property type="match status" value="1"/>
</dbReference>
<dbReference type="InterPro" id="IPR007492">
    <property type="entry name" value="LytTR_DNA-bd_dom"/>
</dbReference>
<accession>A0A495J272</accession>
<evidence type="ECO:0000256" key="1">
    <source>
        <dbReference type="PROSITE-ProRule" id="PRU00169"/>
    </source>
</evidence>
<dbReference type="Pfam" id="PF00072">
    <property type="entry name" value="Response_reg"/>
    <property type="match status" value="1"/>
</dbReference>
<dbReference type="PROSITE" id="PS50930">
    <property type="entry name" value="HTH_LYTTR"/>
    <property type="match status" value="1"/>
</dbReference>
<feature type="domain" description="Response regulatory" evidence="2">
    <location>
        <begin position="1"/>
        <end position="110"/>
    </location>
</feature>
<keyword evidence="5" id="KW-1185">Reference proteome</keyword>
<gene>
    <name evidence="4" type="ORF">BDD43_2604</name>
</gene>